<gene>
    <name evidence="10" type="ordered locus">MTR_5g062980</name>
</gene>
<accession>A0A0C3XLW8</accession>
<keyword evidence="7" id="KW-0496">Mitochondrion</keyword>
<evidence type="ECO:0000256" key="6">
    <source>
        <dbReference type="ARBA" id="ARBA00023065"/>
    </source>
</evidence>
<evidence type="ECO:0000256" key="7">
    <source>
        <dbReference type="ARBA" id="ARBA00023128"/>
    </source>
</evidence>
<dbReference type="GO" id="GO:0045259">
    <property type="term" value="C:proton-transporting ATP synthase complex"/>
    <property type="evidence" value="ECO:0007669"/>
    <property type="project" value="UniProtKB-KW"/>
</dbReference>
<keyword evidence="6" id="KW-0406">Ion transport</keyword>
<sequence>MECIPVRCEAFWKELHYFKHLWRNRQDLKVEDAGIAALFGLEYYAWYCAGEIVGKGFTFPDPSHGYKVREAYLFLTNDGNSVDRTVVDDAGKRVYPLRCQCLCGAFSGIDFLLEITLCNGEFF</sequence>
<dbReference type="GO" id="GO:0015986">
    <property type="term" value="P:proton motive force-driven ATP synthesis"/>
    <property type="evidence" value="ECO:0000318"/>
    <property type="project" value="GO_Central"/>
</dbReference>
<keyword evidence="5" id="KW-0375">Hydrogen ion transport</keyword>
<comment type="similarity">
    <text evidence="2">Belongs to the ATPase g subunit family.</text>
</comment>
<keyword evidence="9" id="KW-0066">ATP synthesis</keyword>
<reference evidence="11" key="3">
    <citation type="submission" date="2015-04" db="UniProtKB">
        <authorList>
            <consortium name="EnsemblPlants"/>
        </authorList>
    </citation>
    <scope>IDENTIFICATION</scope>
    <source>
        <strain evidence="11">cv. Jemalong A17</strain>
    </source>
</reference>
<reference evidence="10 12" key="2">
    <citation type="journal article" date="2014" name="BMC Genomics">
        <title>An improved genome release (version Mt4.0) for the model legume Medicago truncatula.</title>
        <authorList>
            <person name="Tang H."/>
            <person name="Krishnakumar V."/>
            <person name="Bidwell S."/>
            <person name="Rosen B."/>
            <person name="Chan A."/>
            <person name="Zhou S."/>
            <person name="Gentzbittel L."/>
            <person name="Childs K.L."/>
            <person name="Yandell M."/>
            <person name="Gundlach H."/>
            <person name="Mayer K.F."/>
            <person name="Schwartz D.C."/>
            <person name="Town C.D."/>
        </authorList>
    </citation>
    <scope>GENOME REANNOTATION</scope>
    <source>
        <strain evidence="11 12">cv. Jemalong A17</strain>
    </source>
</reference>
<reference evidence="10 12" key="1">
    <citation type="journal article" date="2011" name="Nature">
        <title>The Medicago genome provides insight into the evolution of rhizobial symbioses.</title>
        <authorList>
            <person name="Young N.D."/>
            <person name="Debelle F."/>
            <person name="Oldroyd G.E."/>
            <person name="Geurts R."/>
            <person name="Cannon S.B."/>
            <person name="Udvardi M.K."/>
            <person name="Benedito V.A."/>
            <person name="Mayer K.F."/>
            <person name="Gouzy J."/>
            <person name="Schoof H."/>
            <person name="Van de Peer Y."/>
            <person name="Proost S."/>
            <person name="Cook D.R."/>
            <person name="Meyers B.C."/>
            <person name="Spannagl M."/>
            <person name="Cheung F."/>
            <person name="De Mita S."/>
            <person name="Krishnakumar V."/>
            <person name="Gundlach H."/>
            <person name="Zhou S."/>
            <person name="Mudge J."/>
            <person name="Bharti A.K."/>
            <person name="Murray J.D."/>
            <person name="Naoumkina M.A."/>
            <person name="Rosen B."/>
            <person name="Silverstein K.A."/>
            <person name="Tang H."/>
            <person name="Rombauts S."/>
            <person name="Zhao P.X."/>
            <person name="Zhou P."/>
            <person name="Barbe V."/>
            <person name="Bardou P."/>
            <person name="Bechner M."/>
            <person name="Bellec A."/>
            <person name="Berger A."/>
            <person name="Berges H."/>
            <person name="Bidwell S."/>
            <person name="Bisseling T."/>
            <person name="Choisne N."/>
            <person name="Couloux A."/>
            <person name="Denny R."/>
            <person name="Deshpande S."/>
            <person name="Dai X."/>
            <person name="Doyle J.J."/>
            <person name="Dudez A.M."/>
            <person name="Farmer A.D."/>
            <person name="Fouteau S."/>
            <person name="Franken C."/>
            <person name="Gibelin C."/>
            <person name="Gish J."/>
            <person name="Goldstein S."/>
            <person name="Gonzalez A.J."/>
            <person name="Green P.J."/>
            <person name="Hallab A."/>
            <person name="Hartog M."/>
            <person name="Hua A."/>
            <person name="Humphray S.J."/>
            <person name="Jeong D.H."/>
            <person name="Jing Y."/>
            <person name="Jocker A."/>
            <person name="Kenton S.M."/>
            <person name="Kim D.J."/>
            <person name="Klee K."/>
            <person name="Lai H."/>
            <person name="Lang C."/>
            <person name="Lin S."/>
            <person name="Macmil S.L."/>
            <person name="Magdelenat G."/>
            <person name="Matthews L."/>
            <person name="McCorrison J."/>
            <person name="Monaghan E.L."/>
            <person name="Mun J.H."/>
            <person name="Najar F.Z."/>
            <person name="Nicholson C."/>
            <person name="Noirot C."/>
            <person name="O'Bleness M."/>
            <person name="Paule C.R."/>
            <person name="Poulain J."/>
            <person name="Prion F."/>
            <person name="Qin B."/>
            <person name="Qu C."/>
            <person name="Retzel E.F."/>
            <person name="Riddle C."/>
            <person name="Sallet E."/>
            <person name="Samain S."/>
            <person name="Samson N."/>
            <person name="Sanders I."/>
            <person name="Saurat O."/>
            <person name="Scarpelli C."/>
            <person name="Schiex T."/>
            <person name="Segurens B."/>
            <person name="Severin A.J."/>
            <person name="Sherrier D.J."/>
            <person name="Shi R."/>
            <person name="Sims S."/>
            <person name="Singer S.R."/>
            <person name="Sinharoy S."/>
            <person name="Sterck L."/>
            <person name="Viollet A."/>
            <person name="Wang B.B."/>
            <person name="Wang K."/>
            <person name="Wang M."/>
            <person name="Wang X."/>
            <person name="Warfsmann J."/>
            <person name="Weissenbach J."/>
            <person name="White D.D."/>
            <person name="White J.D."/>
            <person name="Wiley G.B."/>
            <person name="Wincker P."/>
            <person name="Xing Y."/>
            <person name="Yang L."/>
            <person name="Yao Z."/>
            <person name="Ying F."/>
            <person name="Zhai J."/>
            <person name="Zhou L."/>
            <person name="Zuber A."/>
            <person name="Denarie J."/>
            <person name="Dixon R.A."/>
            <person name="May G.D."/>
            <person name="Schwartz D.C."/>
            <person name="Rogers J."/>
            <person name="Quetier F."/>
            <person name="Town C.D."/>
            <person name="Roe B.A."/>
        </authorList>
    </citation>
    <scope>NUCLEOTIDE SEQUENCE [LARGE SCALE GENOMIC DNA]</scope>
    <source>
        <strain evidence="10">A17</strain>
        <strain evidence="11 12">cv. Jemalong A17</strain>
    </source>
</reference>
<dbReference type="InterPro" id="IPR006808">
    <property type="entry name" value="ATP_synth_F0_gsu_mt"/>
</dbReference>
<evidence type="ECO:0000313" key="12">
    <source>
        <dbReference type="Proteomes" id="UP000002051"/>
    </source>
</evidence>
<dbReference type="Proteomes" id="UP000002051">
    <property type="component" value="Chromosome 5"/>
</dbReference>
<evidence type="ECO:0000256" key="8">
    <source>
        <dbReference type="ARBA" id="ARBA00023136"/>
    </source>
</evidence>
<organism evidence="10 12">
    <name type="scientific">Medicago truncatula</name>
    <name type="common">Barrel medic</name>
    <name type="synonym">Medicago tribuloides</name>
    <dbReference type="NCBI Taxonomy" id="3880"/>
    <lineage>
        <taxon>Eukaryota</taxon>
        <taxon>Viridiplantae</taxon>
        <taxon>Streptophyta</taxon>
        <taxon>Embryophyta</taxon>
        <taxon>Tracheophyta</taxon>
        <taxon>Spermatophyta</taxon>
        <taxon>Magnoliopsida</taxon>
        <taxon>eudicotyledons</taxon>
        <taxon>Gunneridae</taxon>
        <taxon>Pentapetalae</taxon>
        <taxon>rosids</taxon>
        <taxon>fabids</taxon>
        <taxon>Fabales</taxon>
        <taxon>Fabaceae</taxon>
        <taxon>Papilionoideae</taxon>
        <taxon>50 kb inversion clade</taxon>
        <taxon>NPAAA clade</taxon>
        <taxon>Hologalegina</taxon>
        <taxon>IRL clade</taxon>
        <taxon>Trifolieae</taxon>
        <taxon>Medicago</taxon>
    </lineage>
</organism>
<evidence type="ECO:0000313" key="11">
    <source>
        <dbReference type="EnsemblPlants" id="AES98004"/>
    </source>
</evidence>
<keyword evidence="12" id="KW-1185">Reference proteome</keyword>
<keyword evidence="8" id="KW-0472">Membrane</keyword>
<dbReference type="AlphaFoldDB" id="G7KAA2"/>
<dbReference type="EnsemblPlants" id="AES98004">
    <property type="protein sequence ID" value="AES98004"/>
    <property type="gene ID" value="MTR_5g062980"/>
</dbReference>
<evidence type="ECO:0000256" key="4">
    <source>
        <dbReference type="ARBA" id="ARBA00022547"/>
    </source>
</evidence>
<dbReference type="HOGENOM" id="CLU_2018638_0_0_1"/>
<evidence type="ECO:0000256" key="1">
    <source>
        <dbReference type="ARBA" id="ARBA00004325"/>
    </source>
</evidence>
<dbReference type="PaxDb" id="3880-AES98004"/>
<evidence type="ECO:0000256" key="2">
    <source>
        <dbReference type="ARBA" id="ARBA00005699"/>
    </source>
</evidence>
<proteinExistence type="inferred from homology"/>
<dbReference type="Pfam" id="PF04718">
    <property type="entry name" value="ATP-synt_G"/>
    <property type="match status" value="1"/>
</dbReference>
<dbReference type="EMBL" id="CM001221">
    <property type="protein sequence ID" value="AES98004.2"/>
    <property type="molecule type" value="Genomic_DNA"/>
</dbReference>
<evidence type="ECO:0000256" key="9">
    <source>
        <dbReference type="ARBA" id="ARBA00023310"/>
    </source>
</evidence>
<keyword evidence="4" id="KW-0138">CF(0)</keyword>
<dbReference type="GO" id="GO:0015078">
    <property type="term" value="F:proton transmembrane transporter activity"/>
    <property type="evidence" value="ECO:0007669"/>
    <property type="project" value="InterPro"/>
</dbReference>
<dbReference type="PANTHER" id="PTHR12386">
    <property type="entry name" value="ATP SYNTHASE SUBUNIT"/>
    <property type="match status" value="1"/>
</dbReference>
<name>G7KAA2_MEDTR</name>
<keyword evidence="3" id="KW-0813">Transport</keyword>
<dbReference type="STRING" id="3880.G7KAA2"/>
<evidence type="ECO:0000256" key="5">
    <source>
        <dbReference type="ARBA" id="ARBA00022781"/>
    </source>
</evidence>
<evidence type="ECO:0000313" key="10">
    <source>
        <dbReference type="EMBL" id="AES98004.2"/>
    </source>
</evidence>
<dbReference type="GO" id="GO:0031966">
    <property type="term" value="C:mitochondrial membrane"/>
    <property type="evidence" value="ECO:0007669"/>
    <property type="project" value="UniProtKB-SubCell"/>
</dbReference>
<evidence type="ECO:0000256" key="3">
    <source>
        <dbReference type="ARBA" id="ARBA00022448"/>
    </source>
</evidence>
<protein>
    <submittedName>
        <fullName evidence="10">ATP synthase G subunit family protein</fullName>
    </submittedName>
</protein>
<comment type="subcellular location">
    <subcellularLocation>
        <location evidence="1">Mitochondrion membrane</location>
    </subcellularLocation>
</comment>
<accession>G7KAA2</accession>